<accession>A0ABQ8CVJ7</accession>
<name>A0ABQ8CVJ7_BRANA</name>
<protein>
    <submittedName>
        <fullName evidence="1">Uncharacterized protein</fullName>
    </submittedName>
</protein>
<organism evidence="1 2">
    <name type="scientific">Brassica napus</name>
    <name type="common">Rape</name>
    <dbReference type="NCBI Taxonomy" id="3708"/>
    <lineage>
        <taxon>Eukaryota</taxon>
        <taxon>Viridiplantae</taxon>
        <taxon>Streptophyta</taxon>
        <taxon>Embryophyta</taxon>
        <taxon>Tracheophyta</taxon>
        <taxon>Spermatophyta</taxon>
        <taxon>Magnoliopsida</taxon>
        <taxon>eudicotyledons</taxon>
        <taxon>Gunneridae</taxon>
        <taxon>Pentapetalae</taxon>
        <taxon>rosids</taxon>
        <taxon>malvids</taxon>
        <taxon>Brassicales</taxon>
        <taxon>Brassicaceae</taxon>
        <taxon>Brassiceae</taxon>
        <taxon>Brassica</taxon>
    </lineage>
</organism>
<gene>
    <name evidence="1" type="ORF">HID58_021066</name>
</gene>
<dbReference type="EMBL" id="JAGKQM010000006">
    <property type="protein sequence ID" value="KAH0921048.1"/>
    <property type="molecule type" value="Genomic_DNA"/>
</dbReference>
<keyword evidence="2" id="KW-1185">Reference proteome</keyword>
<reference evidence="1 2" key="1">
    <citation type="submission" date="2021-05" db="EMBL/GenBank/DDBJ databases">
        <title>Genome Assembly of Synthetic Allotetraploid Brassica napus Reveals Homoeologous Exchanges between Subgenomes.</title>
        <authorList>
            <person name="Davis J.T."/>
        </authorList>
    </citation>
    <scope>NUCLEOTIDE SEQUENCE [LARGE SCALE GENOMIC DNA]</scope>
    <source>
        <strain evidence="2">cv. Da-Ae</strain>
        <tissue evidence="1">Seedling</tissue>
    </source>
</reference>
<comment type="caution">
    <text evidence="1">The sequence shown here is derived from an EMBL/GenBank/DDBJ whole genome shotgun (WGS) entry which is preliminary data.</text>
</comment>
<dbReference type="Proteomes" id="UP000824890">
    <property type="component" value="Unassembled WGS sequence"/>
</dbReference>
<evidence type="ECO:0000313" key="2">
    <source>
        <dbReference type="Proteomes" id="UP000824890"/>
    </source>
</evidence>
<evidence type="ECO:0000313" key="1">
    <source>
        <dbReference type="EMBL" id="KAH0921048.1"/>
    </source>
</evidence>
<proteinExistence type="predicted"/>
<sequence length="95" mass="11089">MFTQFNSLGSQNTKINHVVHELSRGSAGKPSYRKAIIRRVYDKSSGSLTLHGKHWSFSEEKEKKKKKKEKKRYALFKQRLGAYRAWRSASFVMLP</sequence>